<evidence type="ECO:0000313" key="3">
    <source>
        <dbReference type="Proteomes" id="UP000634136"/>
    </source>
</evidence>
<feature type="region of interest" description="Disordered" evidence="1">
    <location>
        <begin position="61"/>
        <end position="88"/>
    </location>
</feature>
<sequence>MFFIDDVETIPLAREVEEDEGPRIDVDASMGRSKRLRISQDASKCSFTTAEALNSTSISPLAQGFSSNLGSDSGSAPTSTTDDQGVTRRRLKKLRMKGNVFAQISEKDSLGQVLGKEQPGRVRGLGFGPSPPQVFGVTTDRIGSIPNGK</sequence>
<name>A0A834TS53_9FABA</name>
<accession>A0A834TS53</accession>
<comment type="caution">
    <text evidence="2">The sequence shown here is derived from an EMBL/GenBank/DDBJ whole genome shotgun (WGS) entry which is preliminary data.</text>
</comment>
<evidence type="ECO:0000256" key="1">
    <source>
        <dbReference type="SAM" id="MobiDB-lite"/>
    </source>
</evidence>
<proteinExistence type="predicted"/>
<dbReference type="AlphaFoldDB" id="A0A834TS53"/>
<keyword evidence="3" id="KW-1185">Reference proteome</keyword>
<feature type="compositionally biased region" description="Polar residues" evidence="1">
    <location>
        <begin position="61"/>
        <end position="84"/>
    </location>
</feature>
<organism evidence="2 3">
    <name type="scientific">Senna tora</name>
    <dbReference type="NCBI Taxonomy" id="362788"/>
    <lineage>
        <taxon>Eukaryota</taxon>
        <taxon>Viridiplantae</taxon>
        <taxon>Streptophyta</taxon>
        <taxon>Embryophyta</taxon>
        <taxon>Tracheophyta</taxon>
        <taxon>Spermatophyta</taxon>
        <taxon>Magnoliopsida</taxon>
        <taxon>eudicotyledons</taxon>
        <taxon>Gunneridae</taxon>
        <taxon>Pentapetalae</taxon>
        <taxon>rosids</taxon>
        <taxon>fabids</taxon>
        <taxon>Fabales</taxon>
        <taxon>Fabaceae</taxon>
        <taxon>Caesalpinioideae</taxon>
        <taxon>Cassia clade</taxon>
        <taxon>Senna</taxon>
    </lineage>
</organism>
<dbReference type="OrthoDB" id="1304102at2759"/>
<evidence type="ECO:0000313" key="2">
    <source>
        <dbReference type="EMBL" id="KAF7826407.1"/>
    </source>
</evidence>
<dbReference type="EMBL" id="JAAIUW010000006">
    <property type="protein sequence ID" value="KAF7826407.1"/>
    <property type="molecule type" value="Genomic_DNA"/>
</dbReference>
<feature type="region of interest" description="Disordered" evidence="1">
    <location>
        <begin position="120"/>
        <end position="149"/>
    </location>
</feature>
<dbReference type="Proteomes" id="UP000634136">
    <property type="component" value="Unassembled WGS sequence"/>
</dbReference>
<gene>
    <name evidence="2" type="ORF">G2W53_017571</name>
</gene>
<protein>
    <submittedName>
        <fullName evidence="2">Putative transposase</fullName>
    </submittedName>
</protein>
<reference evidence="2" key="1">
    <citation type="submission" date="2020-09" db="EMBL/GenBank/DDBJ databases">
        <title>Genome-Enabled Discovery of Anthraquinone Biosynthesis in Senna tora.</title>
        <authorList>
            <person name="Kang S.-H."/>
            <person name="Pandey R.P."/>
            <person name="Lee C.-M."/>
            <person name="Sim J.-S."/>
            <person name="Jeong J.-T."/>
            <person name="Choi B.-S."/>
            <person name="Jung M."/>
            <person name="Ginzburg D."/>
            <person name="Zhao K."/>
            <person name="Won S.Y."/>
            <person name="Oh T.-J."/>
            <person name="Yu Y."/>
            <person name="Kim N.-H."/>
            <person name="Lee O.R."/>
            <person name="Lee T.-H."/>
            <person name="Bashyal P."/>
            <person name="Kim T.-S."/>
            <person name="Lee W.-H."/>
            <person name="Kawkins C."/>
            <person name="Kim C.-K."/>
            <person name="Kim J.S."/>
            <person name="Ahn B.O."/>
            <person name="Rhee S.Y."/>
            <person name="Sohng J.K."/>
        </authorList>
    </citation>
    <scope>NUCLEOTIDE SEQUENCE</scope>
    <source>
        <tissue evidence="2">Leaf</tissue>
    </source>
</reference>